<evidence type="ECO:0000313" key="2">
    <source>
        <dbReference type="Proteomes" id="UP000299102"/>
    </source>
</evidence>
<dbReference type="Proteomes" id="UP000299102">
    <property type="component" value="Unassembled WGS sequence"/>
</dbReference>
<dbReference type="EMBL" id="BGZK01000045">
    <property type="protein sequence ID" value="GBP11214.1"/>
    <property type="molecule type" value="Genomic_DNA"/>
</dbReference>
<evidence type="ECO:0000313" key="1">
    <source>
        <dbReference type="EMBL" id="GBP11214.1"/>
    </source>
</evidence>
<comment type="caution">
    <text evidence="1">The sequence shown here is derived from an EMBL/GenBank/DDBJ whole genome shotgun (WGS) entry which is preliminary data.</text>
</comment>
<proteinExistence type="predicted"/>
<protein>
    <submittedName>
        <fullName evidence="1">Uncharacterized protein</fullName>
    </submittedName>
</protein>
<keyword evidence="2" id="KW-1185">Reference proteome</keyword>
<accession>A0A4C1TAP1</accession>
<organism evidence="1 2">
    <name type="scientific">Eumeta variegata</name>
    <name type="common">Bagworm moth</name>
    <name type="synonym">Eumeta japonica</name>
    <dbReference type="NCBI Taxonomy" id="151549"/>
    <lineage>
        <taxon>Eukaryota</taxon>
        <taxon>Metazoa</taxon>
        <taxon>Ecdysozoa</taxon>
        <taxon>Arthropoda</taxon>
        <taxon>Hexapoda</taxon>
        <taxon>Insecta</taxon>
        <taxon>Pterygota</taxon>
        <taxon>Neoptera</taxon>
        <taxon>Endopterygota</taxon>
        <taxon>Lepidoptera</taxon>
        <taxon>Glossata</taxon>
        <taxon>Ditrysia</taxon>
        <taxon>Tineoidea</taxon>
        <taxon>Psychidae</taxon>
        <taxon>Oiketicinae</taxon>
        <taxon>Eumeta</taxon>
    </lineage>
</organism>
<gene>
    <name evidence="1" type="ORF">EVAR_6035_1</name>
</gene>
<sequence length="87" mass="9545">MTAKAEIFVDFLDKTMIAQLLKYKVNPVIENSGGTLHLHHPHNLSSLALSPPHRPTPSSFRYPISTQEAGNALVTLPKSVMYMDGGD</sequence>
<name>A0A4C1TAP1_EUMVA</name>
<reference evidence="1 2" key="1">
    <citation type="journal article" date="2019" name="Commun. Biol.">
        <title>The bagworm genome reveals a unique fibroin gene that provides high tensile strength.</title>
        <authorList>
            <person name="Kono N."/>
            <person name="Nakamura H."/>
            <person name="Ohtoshi R."/>
            <person name="Tomita M."/>
            <person name="Numata K."/>
            <person name="Arakawa K."/>
        </authorList>
    </citation>
    <scope>NUCLEOTIDE SEQUENCE [LARGE SCALE GENOMIC DNA]</scope>
</reference>
<dbReference type="AlphaFoldDB" id="A0A4C1TAP1"/>